<comment type="function">
    <text evidence="1 13">Essential for recycling GMP and indirectly, cGMP.</text>
</comment>
<comment type="similarity">
    <text evidence="3 13">Belongs to the guanylate kinase family.</text>
</comment>
<dbReference type="HAMAP" id="MF_00328">
    <property type="entry name" value="Guanylate_kinase"/>
    <property type="match status" value="1"/>
</dbReference>
<evidence type="ECO:0000256" key="10">
    <source>
        <dbReference type="ARBA" id="ARBA00022840"/>
    </source>
</evidence>
<dbReference type="InterPro" id="IPR020590">
    <property type="entry name" value="Guanylate_kinase_CS"/>
</dbReference>
<dbReference type="InterPro" id="IPR008145">
    <property type="entry name" value="GK/Ca_channel_bsu"/>
</dbReference>
<dbReference type="Gene3D" id="3.30.63.10">
    <property type="entry name" value="Guanylate Kinase phosphate binding domain"/>
    <property type="match status" value="1"/>
</dbReference>
<evidence type="ECO:0000256" key="1">
    <source>
        <dbReference type="ARBA" id="ARBA00003531"/>
    </source>
</evidence>
<keyword evidence="9 13" id="KW-0418">Kinase</keyword>
<evidence type="ECO:0000256" key="8">
    <source>
        <dbReference type="ARBA" id="ARBA00022741"/>
    </source>
</evidence>
<proteinExistence type="inferred from homology"/>
<dbReference type="PANTHER" id="PTHR23117:SF13">
    <property type="entry name" value="GUANYLATE KINASE"/>
    <property type="match status" value="1"/>
</dbReference>
<evidence type="ECO:0000256" key="11">
    <source>
        <dbReference type="ARBA" id="ARBA00030128"/>
    </source>
</evidence>
<evidence type="ECO:0000256" key="4">
    <source>
        <dbReference type="ARBA" id="ARBA00012961"/>
    </source>
</evidence>
<evidence type="ECO:0000313" key="16">
    <source>
        <dbReference type="EMBL" id="RKX69997.1"/>
    </source>
</evidence>
<dbReference type="EMBL" id="QNBE01000056">
    <property type="protein sequence ID" value="RKX69997.1"/>
    <property type="molecule type" value="Genomic_DNA"/>
</dbReference>
<feature type="binding site" evidence="13">
    <location>
        <begin position="36"/>
        <end position="43"/>
    </location>
    <ligand>
        <name>ATP</name>
        <dbReference type="ChEBI" id="CHEBI:30616"/>
    </ligand>
</feature>
<gene>
    <name evidence="13" type="primary">gmk</name>
    <name evidence="16" type="ORF">DRP53_06450</name>
</gene>
<feature type="coiled-coil region" evidence="14">
    <location>
        <begin position="159"/>
        <end position="186"/>
    </location>
</feature>
<comment type="subcellular location">
    <subcellularLocation>
        <location evidence="2 13">Cytoplasm</location>
    </subcellularLocation>
</comment>
<keyword evidence="7 13" id="KW-0808">Transferase</keyword>
<dbReference type="GO" id="GO:0005829">
    <property type="term" value="C:cytosol"/>
    <property type="evidence" value="ECO:0007669"/>
    <property type="project" value="TreeGrafter"/>
</dbReference>
<dbReference type="GO" id="GO:0004385">
    <property type="term" value="F:GMP kinase activity"/>
    <property type="evidence" value="ECO:0007669"/>
    <property type="project" value="UniProtKB-UniRule"/>
</dbReference>
<feature type="domain" description="Guanylate kinase-like" evidence="15">
    <location>
        <begin position="29"/>
        <end position="207"/>
    </location>
</feature>
<evidence type="ECO:0000256" key="6">
    <source>
        <dbReference type="ARBA" id="ARBA00022490"/>
    </source>
</evidence>
<dbReference type="PANTHER" id="PTHR23117">
    <property type="entry name" value="GUANYLATE KINASE-RELATED"/>
    <property type="match status" value="1"/>
</dbReference>
<dbReference type="Pfam" id="PF00625">
    <property type="entry name" value="Guanylate_kin"/>
    <property type="match status" value="1"/>
</dbReference>
<evidence type="ECO:0000256" key="12">
    <source>
        <dbReference type="ARBA" id="ARBA00048594"/>
    </source>
</evidence>
<dbReference type="Proteomes" id="UP000268469">
    <property type="component" value="Unassembled WGS sequence"/>
</dbReference>
<protein>
    <recommendedName>
        <fullName evidence="5 13">Guanylate kinase</fullName>
        <ecNumber evidence="4 13">2.7.4.8</ecNumber>
    </recommendedName>
    <alternativeName>
        <fullName evidence="11 13">GMP kinase</fullName>
    </alternativeName>
</protein>
<keyword evidence="10 13" id="KW-0067">ATP-binding</keyword>
<evidence type="ECO:0000256" key="9">
    <source>
        <dbReference type="ARBA" id="ARBA00022777"/>
    </source>
</evidence>
<reference evidence="16 17" key="1">
    <citation type="submission" date="2018-06" db="EMBL/GenBank/DDBJ databases">
        <title>Extensive metabolic versatility and redundancy in microbially diverse, dynamic hydrothermal sediments.</title>
        <authorList>
            <person name="Dombrowski N."/>
            <person name="Teske A."/>
            <person name="Baker B.J."/>
        </authorList>
    </citation>
    <scope>NUCLEOTIDE SEQUENCE [LARGE SCALE GENOMIC DNA]</scope>
    <source>
        <strain evidence="16">B36_G15</strain>
    </source>
</reference>
<organism evidence="16 17">
    <name type="scientific">candidate division WOR-3 bacterium</name>
    <dbReference type="NCBI Taxonomy" id="2052148"/>
    <lineage>
        <taxon>Bacteria</taxon>
        <taxon>Bacteria division WOR-3</taxon>
    </lineage>
</organism>
<name>A0A660SH16_UNCW3</name>
<dbReference type="EC" id="2.7.4.8" evidence="4 13"/>
<accession>A0A660SH16</accession>
<evidence type="ECO:0000256" key="13">
    <source>
        <dbReference type="HAMAP-Rule" id="MF_00328"/>
    </source>
</evidence>
<evidence type="ECO:0000256" key="7">
    <source>
        <dbReference type="ARBA" id="ARBA00022679"/>
    </source>
</evidence>
<comment type="caution">
    <text evidence="16">The sequence shown here is derived from an EMBL/GenBank/DDBJ whole genome shotgun (WGS) entry which is preliminary data.</text>
</comment>
<keyword evidence="6 13" id="KW-0963">Cytoplasm</keyword>
<dbReference type="GO" id="GO:0005524">
    <property type="term" value="F:ATP binding"/>
    <property type="evidence" value="ECO:0007669"/>
    <property type="project" value="UniProtKB-UniRule"/>
</dbReference>
<dbReference type="Gene3D" id="3.40.50.300">
    <property type="entry name" value="P-loop containing nucleotide triphosphate hydrolases"/>
    <property type="match status" value="1"/>
</dbReference>
<dbReference type="NCBIfam" id="TIGR03263">
    <property type="entry name" value="guanyl_kin"/>
    <property type="match status" value="1"/>
</dbReference>
<comment type="catalytic activity">
    <reaction evidence="12 13">
        <text>GMP + ATP = GDP + ADP</text>
        <dbReference type="Rhea" id="RHEA:20780"/>
        <dbReference type="ChEBI" id="CHEBI:30616"/>
        <dbReference type="ChEBI" id="CHEBI:58115"/>
        <dbReference type="ChEBI" id="CHEBI:58189"/>
        <dbReference type="ChEBI" id="CHEBI:456216"/>
        <dbReference type="EC" id="2.7.4.8"/>
    </reaction>
</comment>
<dbReference type="CDD" id="cd00071">
    <property type="entry name" value="GMPK"/>
    <property type="match status" value="1"/>
</dbReference>
<dbReference type="PROSITE" id="PS50052">
    <property type="entry name" value="GUANYLATE_KINASE_2"/>
    <property type="match status" value="1"/>
</dbReference>
<evidence type="ECO:0000256" key="14">
    <source>
        <dbReference type="SAM" id="Coils"/>
    </source>
</evidence>
<dbReference type="InterPro" id="IPR027417">
    <property type="entry name" value="P-loop_NTPase"/>
</dbReference>
<dbReference type="InterPro" id="IPR017665">
    <property type="entry name" value="Guanylate_kinase"/>
</dbReference>
<sequence length="217" mass="25032">MMPRSPSSSLGLKRRWRRSGSRFRMSNKGLIFVISSPSGGGKTSIVRRITERDGTLNYIVSATTRPRRSGEREGIDYIFLTEEEFSRWEEEGRFIETTHYHNHHYGTPKEPLLTKIDRGEDVILDIDVNGGKQVKDLFPEAVLIFLLPPSKEELRRRLLERGRESEEEIEARLRKAEQEIRSANDYDYLVINRDLDQATGEIISIIAAERSKRKKGG</sequence>
<evidence type="ECO:0000256" key="3">
    <source>
        <dbReference type="ARBA" id="ARBA00005790"/>
    </source>
</evidence>
<evidence type="ECO:0000313" key="17">
    <source>
        <dbReference type="Proteomes" id="UP000268469"/>
    </source>
</evidence>
<dbReference type="FunFam" id="3.30.63.10:FF:000005">
    <property type="entry name" value="Guanylate kinase"/>
    <property type="match status" value="1"/>
</dbReference>
<dbReference type="SUPFAM" id="SSF52540">
    <property type="entry name" value="P-loop containing nucleoside triphosphate hydrolases"/>
    <property type="match status" value="1"/>
</dbReference>
<dbReference type="PROSITE" id="PS00856">
    <property type="entry name" value="GUANYLATE_KINASE_1"/>
    <property type="match status" value="1"/>
</dbReference>
<keyword evidence="8 13" id="KW-0547">Nucleotide-binding</keyword>
<keyword evidence="14" id="KW-0175">Coiled coil</keyword>
<dbReference type="InterPro" id="IPR008144">
    <property type="entry name" value="Guanylate_kin-like_dom"/>
</dbReference>
<evidence type="ECO:0000256" key="5">
    <source>
        <dbReference type="ARBA" id="ARBA00016296"/>
    </source>
</evidence>
<dbReference type="AlphaFoldDB" id="A0A660SH16"/>
<evidence type="ECO:0000256" key="2">
    <source>
        <dbReference type="ARBA" id="ARBA00004496"/>
    </source>
</evidence>
<evidence type="ECO:0000259" key="15">
    <source>
        <dbReference type="PROSITE" id="PS50052"/>
    </source>
</evidence>
<dbReference type="SMART" id="SM00072">
    <property type="entry name" value="GuKc"/>
    <property type="match status" value="1"/>
</dbReference>